<protein>
    <submittedName>
        <fullName evidence="2">Pentapeptide repeat-containing protein</fullName>
    </submittedName>
</protein>
<dbReference type="Pfam" id="PF00805">
    <property type="entry name" value="Pentapeptide"/>
    <property type="match status" value="3"/>
</dbReference>
<dbReference type="Proteomes" id="UP001627408">
    <property type="component" value="Unassembled WGS sequence"/>
</dbReference>
<comment type="caution">
    <text evidence="2">The sequence shown here is derived from an EMBL/GenBank/DDBJ whole genome shotgun (WGS) entry which is preliminary data.</text>
</comment>
<sequence>MQLTNLKWAYLAGAQMQGANLFMAQMQEADLLGARMQGAVLQSAQMQGADLSRARLARANFTGAEMRRADLSFADLQGADFFFAEMQGVDLRFANMPGVNLEYAVMEGADLSFSRSVGSKDKPVSMESTSLNSTTNDAGALRFADLTAATWDEETDFRNVFLDASVTVPSAFRIRMGDPCQWVDSELSDAEFYSLWHWWIVASGNGFFWRYRFQPDNVDVTPPTPERLAELGLTDCEPDQPFGPMPED</sequence>
<reference evidence="2 3" key="1">
    <citation type="submission" date="2024-08" db="EMBL/GenBank/DDBJ databases">
        <title>Tateyamaria sp. nov., isolated from marine algae.</title>
        <authorList>
            <person name="Choi B.J."/>
            <person name="Kim J.M."/>
            <person name="Lee J.K."/>
            <person name="Choi D.G."/>
            <person name="Bayburt H."/>
            <person name="Baek J.H."/>
            <person name="Han D.M."/>
            <person name="Jeon C.O."/>
        </authorList>
    </citation>
    <scope>NUCLEOTIDE SEQUENCE [LARGE SCALE GENOMIC DNA]</scope>
    <source>
        <strain evidence="2 3">KMU-156</strain>
    </source>
</reference>
<dbReference type="Gene3D" id="2.160.20.80">
    <property type="entry name" value="E3 ubiquitin-protein ligase SopA"/>
    <property type="match status" value="1"/>
</dbReference>
<dbReference type="SUPFAM" id="SSF141571">
    <property type="entry name" value="Pentapeptide repeat-like"/>
    <property type="match status" value="1"/>
</dbReference>
<evidence type="ECO:0000256" key="1">
    <source>
        <dbReference type="ARBA" id="ARBA00022737"/>
    </source>
</evidence>
<keyword evidence="1" id="KW-0677">Repeat</keyword>
<gene>
    <name evidence="2" type="ORF">ACERZ8_16680</name>
</gene>
<evidence type="ECO:0000313" key="3">
    <source>
        <dbReference type="Proteomes" id="UP001627408"/>
    </source>
</evidence>
<keyword evidence="3" id="KW-1185">Reference proteome</keyword>
<dbReference type="EMBL" id="JBHDIY010000002">
    <property type="protein sequence ID" value="MFL4471428.1"/>
    <property type="molecule type" value="Genomic_DNA"/>
</dbReference>
<name>A0ABW8UW99_9RHOB</name>
<accession>A0ABW8UW99</accession>
<proteinExistence type="predicted"/>
<dbReference type="RefSeq" id="WP_407593270.1">
    <property type="nucleotide sequence ID" value="NZ_JBHDIY010000002.1"/>
</dbReference>
<dbReference type="PANTHER" id="PTHR47485:SF1">
    <property type="entry name" value="THYLAKOID LUMENAL 17.4 KDA PROTEIN, CHLOROPLASTIC"/>
    <property type="match status" value="1"/>
</dbReference>
<evidence type="ECO:0000313" key="2">
    <source>
        <dbReference type="EMBL" id="MFL4471428.1"/>
    </source>
</evidence>
<dbReference type="PANTHER" id="PTHR47485">
    <property type="entry name" value="THYLAKOID LUMENAL 17.4 KDA PROTEIN, CHLOROPLASTIC"/>
    <property type="match status" value="1"/>
</dbReference>
<organism evidence="2 3">
    <name type="scientific">Tateyamaria armeniaca</name>
    <dbReference type="NCBI Taxonomy" id="2518930"/>
    <lineage>
        <taxon>Bacteria</taxon>
        <taxon>Pseudomonadati</taxon>
        <taxon>Pseudomonadota</taxon>
        <taxon>Alphaproteobacteria</taxon>
        <taxon>Rhodobacterales</taxon>
        <taxon>Roseobacteraceae</taxon>
        <taxon>Tateyamaria</taxon>
    </lineage>
</organism>
<dbReference type="InterPro" id="IPR001646">
    <property type="entry name" value="5peptide_repeat"/>
</dbReference>